<evidence type="ECO:0000313" key="4">
    <source>
        <dbReference type="Proteomes" id="UP001458880"/>
    </source>
</evidence>
<dbReference type="Pfam" id="PF13843">
    <property type="entry name" value="DDE_Tnp_1_7"/>
    <property type="match status" value="1"/>
</dbReference>
<gene>
    <name evidence="3" type="ORF">QE152_g29087</name>
</gene>
<comment type="caution">
    <text evidence="3">The sequence shown here is derived from an EMBL/GenBank/DDBJ whole genome shotgun (WGS) entry which is preliminary data.</text>
</comment>
<feature type="region of interest" description="Disordered" evidence="1">
    <location>
        <begin position="169"/>
        <end position="193"/>
    </location>
</feature>
<name>A0AAW1JIX1_POPJA</name>
<protein>
    <submittedName>
        <fullName evidence="3">Transposase IS4</fullName>
    </submittedName>
</protein>
<evidence type="ECO:0000256" key="1">
    <source>
        <dbReference type="SAM" id="MobiDB-lite"/>
    </source>
</evidence>
<dbReference type="InterPro" id="IPR029526">
    <property type="entry name" value="PGBD"/>
</dbReference>
<proteinExistence type="predicted"/>
<evidence type="ECO:0000313" key="3">
    <source>
        <dbReference type="EMBL" id="KAK9703836.1"/>
    </source>
</evidence>
<dbReference type="PANTHER" id="PTHR46599:SF3">
    <property type="entry name" value="PIGGYBAC TRANSPOSABLE ELEMENT-DERIVED PROTEIN 4"/>
    <property type="match status" value="1"/>
</dbReference>
<dbReference type="Proteomes" id="UP001458880">
    <property type="component" value="Unassembled WGS sequence"/>
</dbReference>
<evidence type="ECO:0000259" key="2">
    <source>
        <dbReference type="Pfam" id="PF13843"/>
    </source>
</evidence>
<dbReference type="EMBL" id="JASPKY010000363">
    <property type="protein sequence ID" value="KAK9703836.1"/>
    <property type="molecule type" value="Genomic_DNA"/>
</dbReference>
<accession>A0AAW1JIX1</accession>
<keyword evidence="4" id="KW-1185">Reference proteome</keyword>
<dbReference type="AlphaFoldDB" id="A0AAW1JIX1"/>
<dbReference type="PANTHER" id="PTHR46599">
    <property type="entry name" value="PIGGYBAC TRANSPOSABLE ELEMENT-DERIVED PROTEIN 4"/>
    <property type="match status" value="1"/>
</dbReference>
<organism evidence="3 4">
    <name type="scientific">Popillia japonica</name>
    <name type="common">Japanese beetle</name>
    <dbReference type="NCBI Taxonomy" id="7064"/>
    <lineage>
        <taxon>Eukaryota</taxon>
        <taxon>Metazoa</taxon>
        <taxon>Ecdysozoa</taxon>
        <taxon>Arthropoda</taxon>
        <taxon>Hexapoda</taxon>
        <taxon>Insecta</taxon>
        <taxon>Pterygota</taxon>
        <taxon>Neoptera</taxon>
        <taxon>Endopterygota</taxon>
        <taxon>Coleoptera</taxon>
        <taxon>Polyphaga</taxon>
        <taxon>Scarabaeiformia</taxon>
        <taxon>Scarabaeidae</taxon>
        <taxon>Rutelinae</taxon>
        <taxon>Popillia</taxon>
    </lineage>
</organism>
<sequence>MVTVQHEYTNTVYTGALSTLSGKRHAEKVVMHLMHDVYTGALSTLSGKRHAEKVVMHLMHDKLDVGHHIFMGNFYNDYELATKLLTRRTNCTGTLRKDRKNTPENVKKAKLTKGAAVANYAKGVMIGKWRDKREVYYISTEYENDMVEIENRRKQKVRKPKPIVQYNKYSSEGSDCEEDPGPSAVVRRRGASRGEGLDCATVVSKIWPTRSRAEL</sequence>
<reference evidence="3 4" key="1">
    <citation type="journal article" date="2024" name="BMC Genomics">
        <title>De novo assembly and annotation of Popillia japonica's genome with initial clues to its potential as an invasive pest.</title>
        <authorList>
            <person name="Cucini C."/>
            <person name="Boschi S."/>
            <person name="Funari R."/>
            <person name="Cardaioli E."/>
            <person name="Iannotti N."/>
            <person name="Marturano G."/>
            <person name="Paoli F."/>
            <person name="Bruttini M."/>
            <person name="Carapelli A."/>
            <person name="Frati F."/>
            <person name="Nardi F."/>
        </authorList>
    </citation>
    <scope>NUCLEOTIDE SEQUENCE [LARGE SCALE GENOMIC DNA]</scope>
    <source>
        <strain evidence="3">DMR45628</strain>
    </source>
</reference>
<feature type="domain" description="PiggyBac transposable element-derived protein" evidence="2">
    <location>
        <begin position="50"/>
        <end position="171"/>
    </location>
</feature>